<dbReference type="Proteomes" id="UP000197138">
    <property type="component" value="Unassembled WGS sequence"/>
</dbReference>
<protein>
    <submittedName>
        <fullName evidence="2">Uncharacterized protein</fullName>
    </submittedName>
</protein>
<proteinExistence type="predicted"/>
<organism evidence="2 3">
    <name type="scientific">Punica granatum</name>
    <name type="common">Pomegranate</name>
    <dbReference type="NCBI Taxonomy" id="22663"/>
    <lineage>
        <taxon>Eukaryota</taxon>
        <taxon>Viridiplantae</taxon>
        <taxon>Streptophyta</taxon>
        <taxon>Embryophyta</taxon>
        <taxon>Tracheophyta</taxon>
        <taxon>Spermatophyta</taxon>
        <taxon>Magnoliopsida</taxon>
        <taxon>eudicotyledons</taxon>
        <taxon>Gunneridae</taxon>
        <taxon>Pentapetalae</taxon>
        <taxon>rosids</taxon>
        <taxon>malvids</taxon>
        <taxon>Myrtales</taxon>
        <taxon>Lythraceae</taxon>
        <taxon>Punica</taxon>
    </lineage>
</organism>
<name>A0A218X1I7_PUNGR</name>
<reference evidence="3" key="1">
    <citation type="journal article" date="2017" name="Plant J.">
        <title>The pomegranate (Punica granatum L.) genome and the genomics of punicalagin biosynthesis.</title>
        <authorList>
            <person name="Qin G."/>
            <person name="Xu C."/>
            <person name="Ming R."/>
            <person name="Tang H."/>
            <person name="Guyot R."/>
            <person name="Kramer E.M."/>
            <person name="Hu Y."/>
            <person name="Yi X."/>
            <person name="Qi Y."/>
            <person name="Xu X."/>
            <person name="Gao Z."/>
            <person name="Pan H."/>
            <person name="Jian J."/>
            <person name="Tian Y."/>
            <person name="Yue Z."/>
            <person name="Xu Y."/>
        </authorList>
    </citation>
    <scope>NUCLEOTIDE SEQUENCE [LARGE SCALE GENOMIC DNA]</scope>
    <source>
        <strain evidence="3">cv. Dabenzi</strain>
    </source>
</reference>
<sequence length="207" mass="23199">MGSKKCKNSGNDLSREKEAIHGPRKPRGALGHLPWGEAKRLPWFARANDVSSTPIQAISRHASTINDDGHLPWGRKERKGGGARLNGSRHETTLSRGRVRVVRNPYEVMARLAMVVGRNGVPRIPGWPWKPVSALFLLPAETVCWRLQMLKLGSEMDLEGRKHVGSEYWELPMLKLTPEMDSGGRIHVGYEVWSSLVRVGWRSPENG</sequence>
<dbReference type="EMBL" id="MTKT01002497">
    <property type="protein sequence ID" value="OWM78331.1"/>
    <property type="molecule type" value="Genomic_DNA"/>
</dbReference>
<accession>A0A218X1I7</accession>
<evidence type="ECO:0000256" key="1">
    <source>
        <dbReference type="SAM" id="MobiDB-lite"/>
    </source>
</evidence>
<evidence type="ECO:0000313" key="2">
    <source>
        <dbReference type="EMBL" id="OWM78331.1"/>
    </source>
</evidence>
<comment type="caution">
    <text evidence="2">The sequence shown here is derived from an EMBL/GenBank/DDBJ whole genome shotgun (WGS) entry which is preliminary data.</text>
</comment>
<gene>
    <name evidence="2" type="ORF">CDL15_Pgr001052</name>
</gene>
<feature type="region of interest" description="Disordered" evidence="1">
    <location>
        <begin position="66"/>
        <end position="92"/>
    </location>
</feature>
<feature type="region of interest" description="Disordered" evidence="1">
    <location>
        <begin position="1"/>
        <end position="33"/>
    </location>
</feature>
<evidence type="ECO:0000313" key="3">
    <source>
        <dbReference type="Proteomes" id="UP000197138"/>
    </source>
</evidence>
<dbReference type="AlphaFoldDB" id="A0A218X1I7"/>